<feature type="compositionally biased region" description="Polar residues" evidence="1">
    <location>
        <begin position="426"/>
        <end position="439"/>
    </location>
</feature>
<evidence type="ECO:0000313" key="4">
    <source>
        <dbReference type="Proteomes" id="UP000076532"/>
    </source>
</evidence>
<dbReference type="Pfam" id="PF20149">
    <property type="entry name" value="DUF6532"/>
    <property type="match status" value="1"/>
</dbReference>
<feature type="compositionally biased region" description="Low complexity" evidence="1">
    <location>
        <begin position="672"/>
        <end position="687"/>
    </location>
</feature>
<dbReference type="Proteomes" id="UP000076532">
    <property type="component" value="Unassembled WGS sequence"/>
</dbReference>
<feature type="compositionally biased region" description="Acidic residues" evidence="1">
    <location>
        <begin position="1012"/>
        <end position="1028"/>
    </location>
</feature>
<feature type="domain" description="DUF6532" evidence="2">
    <location>
        <begin position="751"/>
        <end position="932"/>
    </location>
</feature>
<evidence type="ECO:0000256" key="1">
    <source>
        <dbReference type="SAM" id="MobiDB-lite"/>
    </source>
</evidence>
<feature type="compositionally biased region" description="Polar residues" evidence="1">
    <location>
        <begin position="151"/>
        <end position="161"/>
    </location>
</feature>
<dbReference type="EMBL" id="KV417643">
    <property type="protein sequence ID" value="KZP12708.1"/>
    <property type="molecule type" value="Genomic_DNA"/>
</dbReference>
<feature type="compositionally biased region" description="Low complexity" evidence="1">
    <location>
        <begin position="462"/>
        <end position="497"/>
    </location>
</feature>
<feature type="compositionally biased region" description="Pro residues" evidence="1">
    <location>
        <begin position="448"/>
        <end position="461"/>
    </location>
</feature>
<sequence length="1028" mass="113784">MADLSPPNNTHQRILLSQSVLRKSHLRVNHDLHRKFQNPRLEQKDHHLARGAARRTVALARATRLAIKTKERSLSARIMEVEEYIGLLRQKRAMVQNRVVEADEQMGMALDVLHQLGTTEQGLSDCEHDEDNAQCDIDFLDDRFHPPPSNFINSDALSDTYPSEFSDSESESDTPLPMNGHSTINHHINDIRQPNTFLGFVDNGHGGSVAVGHSAVINHQINDIGCPNIFSGFVDTGHSIWITRSPPREGYKCSRIRAELCIAHSSFCSLVLDPMSNTNTNAPGVPTQRELRSSTAHTRPADPVPVPAPAPVRTKPKPRAAVPKAKTVAKKPRLTQADADRLQVTAPFNNNPYDPAVSLYYPQNTPSSSSMNRNPLLSQSQDPSQNLSSSAMNLNPLPSLYQQTPSQGPSQNPSSSAMNLNPLPSLYQQTPSQGPSQNPAIFGWSHPWPEPQPQPQPPQPPQQQQLECPQPQSLWPQPQSQWSQPQLQQQQWSQQPLPEYPPPQHYPADHILPSSANNVEPDDDETEETGGPPLEDNDEQDLYAPYTIPADNQHHSYAPHTIPAANHQYNYAPHTIPTAPAIYTLNDPITTTQSVYPQQTAVSSSSSAGSVPFGLQGLPIAELRKRAGDELFMLAGPSASVLGAHRGQRGPRLPQPYSLLHRPSSPSEASRIRSAMSDSSSITSSSTTNQPVPVDRNTAPPPLLHRQSSGNGLERQIHPSTRRSGLKSNVAPLPIDDKINRDNAGIILITFLCRQDCWPSAAEARDKNIEEALLQANAEAHRQHRPTTIGDKSMHIRIHVMASAWRGRCKVAAFNALISWEILPTTHQKQDRKMTVTDIHNFTRARVAALLHADAFCDDGLDEHGHPALYNHTAFVEFVLSFFYGHDGIAVKFPEHFSDIFPVPALAFARSIVRIVLQEYSTGEHATVKLNRPRQLQYHLDLKMTIKLADPATDPYHAPIFNASRKHIAVMGRAVASVSTFDMDLLNDVTDGFSHIQHDIPVPVSSRTHELSEDEDAQGEVDPDIQQY</sequence>
<keyword evidence="4" id="KW-1185">Reference proteome</keyword>
<evidence type="ECO:0000259" key="2">
    <source>
        <dbReference type="Pfam" id="PF20149"/>
    </source>
</evidence>
<protein>
    <recommendedName>
        <fullName evidence="2">DUF6532 domain-containing protein</fullName>
    </recommendedName>
</protein>
<feature type="region of interest" description="Disordered" evidence="1">
    <location>
        <begin position="151"/>
        <end position="175"/>
    </location>
</feature>
<accession>A0A166BJM5</accession>
<proteinExistence type="predicted"/>
<gene>
    <name evidence="3" type="ORF">FIBSPDRAFT_961158</name>
</gene>
<dbReference type="OrthoDB" id="10596085at2759"/>
<feature type="compositionally biased region" description="Polar residues" evidence="1">
    <location>
        <begin position="361"/>
        <end position="393"/>
    </location>
</feature>
<feature type="region of interest" description="Disordered" evidence="1">
    <location>
        <begin position="641"/>
        <end position="733"/>
    </location>
</feature>
<organism evidence="3 4">
    <name type="scientific">Athelia psychrophila</name>
    <dbReference type="NCBI Taxonomy" id="1759441"/>
    <lineage>
        <taxon>Eukaryota</taxon>
        <taxon>Fungi</taxon>
        <taxon>Dikarya</taxon>
        <taxon>Basidiomycota</taxon>
        <taxon>Agaricomycotina</taxon>
        <taxon>Agaricomycetes</taxon>
        <taxon>Agaricomycetidae</taxon>
        <taxon>Atheliales</taxon>
        <taxon>Atheliaceae</taxon>
        <taxon>Athelia</taxon>
    </lineage>
</organism>
<evidence type="ECO:0000313" key="3">
    <source>
        <dbReference type="EMBL" id="KZP12708.1"/>
    </source>
</evidence>
<dbReference type="InterPro" id="IPR045341">
    <property type="entry name" value="DUF6532"/>
</dbReference>
<dbReference type="AlphaFoldDB" id="A0A166BJM5"/>
<reference evidence="3 4" key="1">
    <citation type="journal article" date="2016" name="Mol. Biol. Evol.">
        <title>Comparative Genomics of Early-Diverging Mushroom-Forming Fungi Provides Insights into the Origins of Lignocellulose Decay Capabilities.</title>
        <authorList>
            <person name="Nagy L.G."/>
            <person name="Riley R."/>
            <person name="Tritt A."/>
            <person name="Adam C."/>
            <person name="Daum C."/>
            <person name="Floudas D."/>
            <person name="Sun H."/>
            <person name="Yadav J.S."/>
            <person name="Pangilinan J."/>
            <person name="Larsson K.H."/>
            <person name="Matsuura K."/>
            <person name="Barry K."/>
            <person name="Labutti K."/>
            <person name="Kuo R."/>
            <person name="Ohm R.A."/>
            <person name="Bhattacharya S.S."/>
            <person name="Shirouzu T."/>
            <person name="Yoshinaga Y."/>
            <person name="Martin F.M."/>
            <person name="Grigoriev I.V."/>
            <person name="Hibbett D.S."/>
        </authorList>
    </citation>
    <scope>NUCLEOTIDE SEQUENCE [LARGE SCALE GENOMIC DNA]</scope>
    <source>
        <strain evidence="3 4">CBS 109695</strain>
    </source>
</reference>
<dbReference type="STRING" id="436010.A0A166BJM5"/>
<feature type="compositionally biased region" description="Low complexity" evidence="1">
    <location>
        <begin position="402"/>
        <end position="416"/>
    </location>
</feature>
<feature type="region of interest" description="Disordered" evidence="1">
    <location>
        <begin position="1004"/>
        <end position="1028"/>
    </location>
</feature>
<name>A0A166BJM5_9AGAM</name>
<feature type="region of interest" description="Disordered" evidence="1">
    <location>
        <begin position="277"/>
        <end position="540"/>
    </location>
</feature>